<evidence type="ECO:0000256" key="1">
    <source>
        <dbReference type="SAM" id="MobiDB-lite"/>
    </source>
</evidence>
<feature type="region of interest" description="Disordered" evidence="1">
    <location>
        <begin position="30"/>
        <end position="225"/>
    </location>
</feature>
<accession>A0A135V255</accession>
<gene>
    <name evidence="2" type="ORF">CSAL01_12085</name>
</gene>
<sequence>MSGVAIGPSTPQRPSSLALDDAVNISSSTPTRLGLLQTPPRRFSRHLKRSINAVEPEDNAGEDLEEGVPGSVRPLATPPRRPPRRARFSTGPAEPTSLDVKEPASSTDRVVLTSREASPHKEEARPEEQLAGEEQLRVEEQLGGEVHLDGLESPGELQQLGGIEQLGELGQSEEREKLSGERHPGEGDEDGDSDNLEQDNSNERDSASGSVHGGDRDGKLGSEPH</sequence>
<feature type="compositionally biased region" description="Acidic residues" evidence="1">
    <location>
        <begin position="55"/>
        <end position="66"/>
    </location>
</feature>
<feature type="compositionally biased region" description="Acidic residues" evidence="1">
    <location>
        <begin position="187"/>
        <end position="197"/>
    </location>
</feature>
<dbReference type="EMBL" id="JFFI01000614">
    <property type="protein sequence ID" value="KXH66711.1"/>
    <property type="molecule type" value="Genomic_DNA"/>
</dbReference>
<feature type="compositionally biased region" description="Basic and acidic residues" evidence="1">
    <location>
        <begin position="213"/>
        <end position="225"/>
    </location>
</feature>
<dbReference type="Proteomes" id="UP000070121">
    <property type="component" value="Unassembled WGS sequence"/>
</dbReference>
<keyword evidence="3" id="KW-1185">Reference proteome</keyword>
<evidence type="ECO:0000313" key="2">
    <source>
        <dbReference type="EMBL" id="KXH66711.1"/>
    </source>
</evidence>
<evidence type="ECO:0000313" key="3">
    <source>
        <dbReference type="Proteomes" id="UP000070121"/>
    </source>
</evidence>
<feature type="compositionally biased region" description="Basic and acidic residues" evidence="1">
    <location>
        <begin position="117"/>
        <end position="150"/>
    </location>
</feature>
<reference evidence="2 3" key="1">
    <citation type="submission" date="2014-02" db="EMBL/GenBank/DDBJ databases">
        <title>The genome sequence of Colletotrichum salicis CBS 607.94.</title>
        <authorList>
            <person name="Baroncelli R."/>
            <person name="Thon M.R."/>
        </authorList>
    </citation>
    <scope>NUCLEOTIDE SEQUENCE [LARGE SCALE GENOMIC DNA]</scope>
    <source>
        <strain evidence="2 3">CBS 607.94</strain>
    </source>
</reference>
<comment type="caution">
    <text evidence="2">The sequence shown here is derived from an EMBL/GenBank/DDBJ whole genome shotgun (WGS) entry which is preliminary data.</text>
</comment>
<protein>
    <submittedName>
        <fullName evidence="2">Uncharacterized protein</fullName>
    </submittedName>
</protein>
<proteinExistence type="predicted"/>
<organism evidence="2 3">
    <name type="scientific">Colletotrichum salicis</name>
    <dbReference type="NCBI Taxonomy" id="1209931"/>
    <lineage>
        <taxon>Eukaryota</taxon>
        <taxon>Fungi</taxon>
        <taxon>Dikarya</taxon>
        <taxon>Ascomycota</taxon>
        <taxon>Pezizomycotina</taxon>
        <taxon>Sordariomycetes</taxon>
        <taxon>Hypocreomycetidae</taxon>
        <taxon>Glomerellales</taxon>
        <taxon>Glomerellaceae</taxon>
        <taxon>Colletotrichum</taxon>
        <taxon>Colletotrichum acutatum species complex</taxon>
    </lineage>
</organism>
<name>A0A135V255_9PEZI</name>
<feature type="compositionally biased region" description="Basic and acidic residues" evidence="1">
    <location>
        <begin position="172"/>
        <end position="186"/>
    </location>
</feature>
<dbReference type="AlphaFoldDB" id="A0A135V255"/>
<feature type="compositionally biased region" description="Low complexity" evidence="1">
    <location>
        <begin position="155"/>
        <end position="170"/>
    </location>
</feature>
<dbReference type="OrthoDB" id="4848748at2759"/>